<reference evidence="1" key="1">
    <citation type="submission" date="2015-04" db="EMBL/GenBank/DDBJ databases">
        <title>Complete genome sequence of Microbacterium chocolatum SIT 101, a bacterium enantioselectively hydrolyzing mesomeric diesters.</title>
        <authorList>
            <person name="Li X."/>
            <person name="Xu Y."/>
        </authorList>
    </citation>
    <scope>NUCLEOTIDE SEQUENCE [LARGE SCALE GENOMIC DNA]</scope>
    <source>
        <strain evidence="1">SIT 101</strain>
    </source>
</reference>
<name>A0A0M8MDB0_9MICO</name>
<gene>
    <name evidence="1" type="ORF">XI38_12540</name>
</gene>
<comment type="caution">
    <text evidence="1">The sequence shown here is derived from an EMBL/GenBank/DDBJ whole genome shotgun (WGS) entry which is preliminary data.</text>
</comment>
<dbReference type="KEGG" id="mcw:A8L33_10555"/>
<organism evidence="1 2">
    <name type="scientific">Microbacterium aurantiacum</name>
    <dbReference type="NCBI Taxonomy" id="162393"/>
    <lineage>
        <taxon>Bacteria</taxon>
        <taxon>Bacillati</taxon>
        <taxon>Actinomycetota</taxon>
        <taxon>Actinomycetes</taxon>
        <taxon>Micrococcales</taxon>
        <taxon>Microbacteriaceae</taxon>
        <taxon>Microbacterium</taxon>
    </lineage>
</organism>
<protein>
    <submittedName>
        <fullName evidence="1">Uncharacterized protein</fullName>
    </submittedName>
</protein>
<evidence type="ECO:0000313" key="2">
    <source>
        <dbReference type="Proteomes" id="UP000037737"/>
    </source>
</evidence>
<accession>A0A0M8MDB0</accession>
<dbReference type="Proteomes" id="UP000037737">
    <property type="component" value="Unassembled WGS sequence"/>
</dbReference>
<evidence type="ECO:0000313" key="1">
    <source>
        <dbReference type="EMBL" id="KOS10076.1"/>
    </source>
</evidence>
<dbReference type="EMBL" id="LAVO01000013">
    <property type="protein sequence ID" value="KOS10076.1"/>
    <property type="molecule type" value="Genomic_DNA"/>
</dbReference>
<proteinExistence type="predicted"/>
<dbReference type="AlphaFoldDB" id="A0A0M8MDB0"/>
<dbReference type="OrthoDB" id="5186627at2"/>
<keyword evidence="2" id="KW-1185">Reference proteome</keyword>
<sequence>MADSELSASIILADFANIDQSGKLNVVGGGISLIGYEFQQGTTTPFTVYVRVVARVPRTDRPALEIVLADASGDPVQIPSPTGELQTMRIAQNVELAAPSLPGVSIPPGAIPSSAAFAINFSNGLPLAPGHSYSWRVQIDHDVIASESFYIPVPDPGPVLG</sequence>
<dbReference type="PATRIC" id="fig|84292.3.peg.2547"/>